<protein>
    <submittedName>
        <fullName evidence="1">Uncharacterized protein</fullName>
    </submittedName>
</protein>
<name>A0A9D1TI76_9FIRM</name>
<dbReference type="EMBL" id="DXIE01000046">
    <property type="protein sequence ID" value="HIV62789.1"/>
    <property type="molecule type" value="Genomic_DNA"/>
</dbReference>
<accession>A0A9D1TI76</accession>
<gene>
    <name evidence="1" type="ORF">H9746_08130</name>
</gene>
<reference evidence="1" key="1">
    <citation type="journal article" date="2021" name="PeerJ">
        <title>Extensive microbial diversity within the chicken gut microbiome revealed by metagenomics and culture.</title>
        <authorList>
            <person name="Gilroy R."/>
            <person name="Ravi A."/>
            <person name="Getino M."/>
            <person name="Pursley I."/>
            <person name="Horton D.L."/>
            <person name="Alikhan N.F."/>
            <person name="Baker D."/>
            <person name="Gharbi K."/>
            <person name="Hall N."/>
            <person name="Watson M."/>
            <person name="Adriaenssens E.M."/>
            <person name="Foster-Nyarko E."/>
            <person name="Jarju S."/>
            <person name="Secka A."/>
            <person name="Antonio M."/>
            <person name="Oren A."/>
            <person name="Chaudhuri R.R."/>
            <person name="La Ragione R."/>
            <person name="Hildebrand F."/>
            <person name="Pallen M.J."/>
        </authorList>
    </citation>
    <scope>NUCLEOTIDE SEQUENCE</scope>
    <source>
        <strain evidence="1">CHK193-4272</strain>
    </source>
</reference>
<dbReference type="Proteomes" id="UP000886808">
    <property type="component" value="Unassembled WGS sequence"/>
</dbReference>
<proteinExistence type="predicted"/>
<organism evidence="1 2">
    <name type="scientific">Candidatus Butyricicoccus avistercoris</name>
    <dbReference type="NCBI Taxonomy" id="2838518"/>
    <lineage>
        <taxon>Bacteria</taxon>
        <taxon>Bacillati</taxon>
        <taxon>Bacillota</taxon>
        <taxon>Clostridia</taxon>
        <taxon>Eubacteriales</taxon>
        <taxon>Butyricicoccaceae</taxon>
        <taxon>Butyricicoccus</taxon>
    </lineage>
</organism>
<reference evidence="1" key="2">
    <citation type="submission" date="2021-04" db="EMBL/GenBank/DDBJ databases">
        <authorList>
            <person name="Gilroy R."/>
        </authorList>
    </citation>
    <scope>NUCLEOTIDE SEQUENCE</scope>
    <source>
        <strain evidence="1">CHK193-4272</strain>
    </source>
</reference>
<evidence type="ECO:0000313" key="1">
    <source>
        <dbReference type="EMBL" id="HIV62789.1"/>
    </source>
</evidence>
<comment type="caution">
    <text evidence="1">The sequence shown here is derived from an EMBL/GenBank/DDBJ whole genome shotgun (WGS) entry which is preliminary data.</text>
</comment>
<sequence>MFDANELMKQLKISQNDPKAAQTINNLKSFMGTEQGKNLASNISKDTAVQIEKAAKAMQKGDKTAASAALSQILSTNEGKNLAMQLKKIIGK</sequence>
<dbReference type="AlphaFoldDB" id="A0A9D1TI76"/>
<evidence type="ECO:0000313" key="2">
    <source>
        <dbReference type="Proteomes" id="UP000886808"/>
    </source>
</evidence>